<evidence type="ECO:0000313" key="3">
    <source>
        <dbReference type="EMBL" id="RHB03676.1"/>
    </source>
</evidence>
<dbReference type="Pfam" id="PF00271">
    <property type="entry name" value="Helicase_C"/>
    <property type="match status" value="1"/>
</dbReference>
<reference evidence="3 4" key="1">
    <citation type="submission" date="2018-08" db="EMBL/GenBank/DDBJ databases">
        <title>A genome reference for cultivated species of the human gut microbiota.</title>
        <authorList>
            <person name="Zou Y."/>
            <person name="Xue W."/>
            <person name="Luo G."/>
        </authorList>
    </citation>
    <scope>NUCLEOTIDE SEQUENCE [LARGE SCALE GENOMIC DNA]</scope>
    <source>
        <strain evidence="3 4">AM42-13AC</strain>
    </source>
</reference>
<dbReference type="SMART" id="SM00487">
    <property type="entry name" value="DEXDc"/>
    <property type="match status" value="1"/>
</dbReference>
<name>A0A413UBJ6_9FIRM</name>
<dbReference type="InterPro" id="IPR001650">
    <property type="entry name" value="Helicase_C-like"/>
</dbReference>
<dbReference type="InterPro" id="IPR006935">
    <property type="entry name" value="Helicase/UvrB_N"/>
</dbReference>
<dbReference type="InterPro" id="IPR014001">
    <property type="entry name" value="Helicase_ATP-bd"/>
</dbReference>
<dbReference type="SUPFAM" id="SSF52540">
    <property type="entry name" value="P-loop containing nucleoside triphosphate hydrolases"/>
    <property type="match status" value="2"/>
</dbReference>
<evidence type="ECO:0000313" key="4">
    <source>
        <dbReference type="Proteomes" id="UP000285288"/>
    </source>
</evidence>
<dbReference type="SUPFAM" id="SSF53335">
    <property type="entry name" value="S-adenosyl-L-methionine-dependent methyltransferases"/>
    <property type="match status" value="1"/>
</dbReference>
<accession>A0A413UBJ6</accession>
<dbReference type="RefSeq" id="WP_118011663.1">
    <property type="nucleotide sequence ID" value="NZ_QSGD01000033.1"/>
</dbReference>
<dbReference type="InterPro" id="IPR029063">
    <property type="entry name" value="SAM-dependent_MTases_sf"/>
</dbReference>
<dbReference type="GO" id="GO:0016787">
    <property type="term" value="F:hydrolase activity"/>
    <property type="evidence" value="ECO:0007669"/>
    <property type="project" value="InterPro"/>
</dbReference>
<feature type="coiled-coil region" evidence="1">
    <location>
        <begin position="1038"/>
        <end position="1089"/>
    </location>
</feature>
<dbReference type="Pfam" id="PF04851">
    <property type="entry name" value="ResIII"/>
    <property type="match status" value="1"/>
</dbReference>
<dbReference type="PANTHER" id="PTHR41313">
    <property type="entry name" value="ADENINE-SPECIFIC METHYLTRANSFERASE"/>
    <property type="match status" value="1"/>
</dbReference>
<feature type="domain" description="Helicase ATP-binding" evidence="2">
    <location>
        <begin position="915"/>
        <end position="1185"/>
    </location>
</feature>
<dbReference type="Gene3D" id="3.40.50.300">
    <property type="entry name" value="P-loop containing nucleotide triphosphate hydrolases"/>
    <property type="match status" value="2"/>
</dbReference>
<dbReference type="InterPro" id="IPR027417">
    <property type="entry name" value="P-loop_NTPase"/>
</dbReference>
<dbReference type="InterPro" id="IPR052933">
    <property type="entry name" value="DNA_Protect_Modify"/>
</dbReference>
<dbReference type="Gene3D" id="3.40.50.150">
    <property type="entry name" value="Vaccinia Virus protein VP39"/>
    <property type="match status" value="1"/>
</dbReference>
<dbReference type="Proteomes" id="UP000285288">
    <property type="component" value="Unassembled WGS sequence"/>
</dbReference>
<sequence length="1774" mass="205073">MRKIKQKKGVNVDESNRFEQLSLFELCMGDDESSGGSETSEGKKQSIIYHFEGEESRAVEQSGISTLSGNQFTLHAGTEGTGNNVSSITGIELDGKITEKGTAFESSQRNNMAVGPESESTTNQVLERVHLSDERLSTKTKIQYNIEALRIVRQLQKENRTATLPEKEKLARFSGWGGCPHVFNESDTDYTLERKEIKELLTVHEYANAKESTLTSFYTPLNVIDNIYRILERMGFDQGKIIETSMGNGNFFGRMPNDMYSNSTLCGVELDSMSATISRYLYDKVDVENTGFESNSYPNNYFDLAISNVPFGFFQVHDMQERDLNEHHWNIHNYFFAKALKKVRNGGVVAFITSTDTMDGKSDILSYINEKADFLGALRLPSNLFHENGANTDVACDIVFLKRNDEKVVDRNVLFTQRQYVTEHRQMNDYFVMHPDHVFGHVTEEKGQFDNYVLKVVTDKDKLLQNYFDAVINDFPEGIYEEGQISEEQQMFIPMDVKHSKLAVNAFFVENDKLYFKEADYYYAVGITNKPDEDIASFKSETDRLKAICLIKLADTANELIRMQVNDVDEILYLEKRTELNALYDDFVKEYGPIHKRTNIRLLDNDPRLAMLDSLENYDAKTKQAVKSQIFSERTIQPKREIKAVESLEDAVRVSLDTYASLNLEYMSSLLSVTKESVQEKLLDKKIAFVQPESGKLLMADEYLSGDIYEKIEIAERYGFDNNIEALKSVLPEPLSAEDIHVQLGAQWVPIEYIREFSSHIFKESGYDYSRMRIDYDEYSAKYFTTQQSRWNINSEVKLNWGVQKTDNVEYWKSQPDYNGYDLFTDIINSRMPEIRNYWQEEDEDGKIHQKSEVNPARTALARQLAEDLEQEFEDWIYQDYERKKDLVEIYNHRFNNIRNRVYDGSFISFPEMAPSYKLEPYQKNAIARIMDTNTNTLLWQQVGAGKTFEMVASGMEMKRLGLRNKILYVVPNHIVSQWANDFMRLYPNANVLVATKKDMSKQRRMAFTTKIATGNYDAIIMAHSSFKMISIGTDLQIELMRSQMDEMNAAIEQLSMDNSYNENRTKIVKQLERTKKSIEMQIQRLADSRRDENVVPFENLGIDYMFVDEAHEFKNLFSYTAMRNIAGVPQQNSAKAMDMYMKCKIIEDNGGGICFATGTPVTNTMAELYTMQRYLQENDLRKQNIRCFDAWAKTFGKVTNSFEISVDGSGFVNRSRFCKFFNMEELMNHFRQVAEIQTAGMLRKSLEESVLGRVKAVPPKHIGGKPTVIAIEPSDVLENYISEIVERTESIHNGNVDPHIDNMLKITSDSKKASIDMRLIDPNYPDEENGKLWTIAKQVYQIYKDYDKDKATQLIFCDSSTPHKNDKENDGEDGYVFSNVYEDLKLKFIDLGIPESEIAFIHDYDTELKKQNLFEKMNKGEMRILIGSTPKLGAGTNIQERMIAIHHVDVPWRASDIEQQNGRAFRQGNMYNEIYEFRYVTKKSFDAYSWQMVETKSSYVTQLLEGTGDTREFEEDTQNSFSYAEVKAIASGNPIIKEKFEVDNEVKRLETMRRSWQKKKLQAQDDVALLPDRIETEKKYRTILAKEYEYFKDEIEANNLRDTEHFTFYDVNGNEYHEMKNAWDAIQECTKGYKLHDFKENKFVGRFMKADVMIGLGLAGEGIVIKMKTPLRTINVDSVNPVGRVNFNRMYKRINDIRYSLNKTIETIQNYEGNLKIAKEMVNKPFELQDELTNARNRQKEINKILDTSGNENSKVVVEDDLEEEKSESSIEL</sequence>
<keyword evidence="1" id="KW-0175">Coiled coil</keyword>
<gene>
    <name evidence="3" type="ORF">DW907_08250</name>
</gene>
<comment type="caution">
    <text evidence="3">The sequence shown here is derived from an EMBL/GenBank/DDBJ whole genome shotgun (WGS) entry which is preliminary data.</text>
</comment>
<dbReference type="GO" id="GO:0005524">
    <property type="term" value="F:ATP binding"/>
    <property type="evidence" value="ECO:0007669"/>
    <property type="project" value="InterPro"/>
</dbReference>
<protein>
    <recommendedName>
        <fullName evidence="2">Helicase ATP-binding domain-containing protein</fullName>
    </recommendedName>
</protein>
<evidence type="ECO:0000256" key="1">
    <source>
        <dbReference type="SAM" id="Coils"/>
    </source>
</evidence>
<organism evidence="3 4">
    <name type="scientific">Holdemanella biformis</name>
    <dbReference type="NCBI Taxonomy" id="1735"/>
    <lineage>
        <taxon>Bacteria</taxon>
        <taxon>Bacillati</taxon>
        <taxon>Bacillota</taxon>
        <taxon>Erysipelotrichia</taxon>
        <taxon>Erysipelotrichales</taxon>
        <taxon>Erysipelotrichaceae</taxon>
        <taxon>Holdemanella</taxon>
    </lineage>
</organism>
<proteinExistence type="predicted"/>
<dbReference type="GO" id="GO:0003677">
    <property type="term" value="F:DNA binding"/>
    <property type="evidence" value="ECO:0007669"/>
    <property type="project" value="InterPro"/>
</dbReference>
<dbReference type="EMBL" id="QSGD01000033">
    <property type="protein sequence ID" value="RHB03676.1"/>
    <property type="molecule type" value="Genomic_DNA"/>
</dbReference>
<dbReference type="PANTHER" id="PTHR41313:SF1">
    <property type="entry name" value="DNA METHYLASE ADENINE-SPECIFIC DOMAIN-CONTAINING PROTEIN"/>
    <property type="match status" value="1"/>
</dbReference>
<dbReference type="PRINTS" id="PR00507">
    <property type="entry name" value="N12N6MTFRASE"/>
</dbReference>
<evidence type="ECO:0000259" key="2">
    <source>
        <dbReference type="SMART" id="SM00487"/>
    </source>
</evidence>